<gene>
    <name evidence="4" type="ORF">RGQ29_008264</name>
</gene>
<proteinExistence type="predicted"/>
<dbReference type="InterPro" id="IPR012677">
    <property type="entry name" value="Nucleotide-bd_a/b_plait_sf"/>
</dbReference>
<dbReference type="SUPFAM" id="SSF54928">
    <property type="entry name" value="RNA-binding domain, RBD"/>
    <property type="match status" value="1"/>
</dbReference>
<evidence type="ECO:0000313" key="5">
    <source>
        <dbReference type="Proteomes" id="UP001324115"/>
    </source>
</evidence>
<feature type="compositionally biased region" description="Basic and acidic residues" evidence="2">
    <location>
        <begin position="80"/>
        <end position="95"/>
    </location>
</feature>
<organism evidence="4 5">
    <name type="scientific">Quercus rubra</name>
    <name type="common">Northern red oak</name>
    <name type="synonym">Quercus borealis</name>
    <dbReference type="NCBI Taxonomy" id="3512"/>
    <lineage>
        <taxon>Eukaryota</taxon>
        <taxon>Viridiplantae</taxon>
        <taxon>Streptophyta</taxon>
        <taxon>Embryophyta</taxon>
        <taxon>Tracheophyta</taxon>
        <taxon>Spermatophyta</taxon>
        <taxon>Magnoliopsida</taxon>
        <taxon>eudicotyledons</taxon>
        <taxon>Gunneridae</taxon>
        <taxon>Pentapetalae</taxon>
        <taxon>rosids</taxon>
        <taxon>fabids</taxon>
        <taxon>Fagales</taxon>
        <taxon>Fagaceae</taxon>
        <taxon>Quercus</taxon>
    </lineage>
</organism>
<dbReference type="Proteomes" id="UP001324115">
    <property type="component" value="Unassembled WGS sequence"/>
</dbReference>
<evidence type="ECO:0000256" key="1">
    <source>
        <dbReference type="PROSITE-ProRule" id="PRU00176"/>
    </source>
</evidence>
<evidence type="ECO:0000259" key="3">
    <source>
        <dbReference type="PROSITE" id="PS50102"/>
    </source>
</evidence>
<dbReference type="CDD" id="cd00590">
    <property type="entry name" value="RRM_SF"/>
    <property type="match status" value="1"/>
</dbReference>
<dbReference type="InterPro" id="IPR000504">
    <property type="entry name" value="RRM_dom"/>
</dbReference>
<dbReference type="PROSITE" id="PS50102">
    <property type="entry name" value="RRM"/>
    <property type="match status" value="1"/>
</dbReference>
<evidence type="ECO:0000256" key="2">
    <source>
        <dbReference type="SAM" id="MobiDB-lite"/>
    </source>
</evidence>
<dbReference type="InterPro" id="IPR035979">
    <property type="entry name" value="RBD_domain_sf"/>
</dbReference>
<sequence length="375" mass="41058">MMLKPRLGACLSPLLFAGEHGVVSVSSKLRAVCCIQRLVNFQLEGIQSLRRSFYSSSDEDDDFAELGSPVARSLGTLKKLKTEKPEPFRKNEHARRSSSGKSLRSEASPSLKDNSTKLVNSSLALRLKLDNLDNVSSNPNNVNASNFNSSSSISVEKIPSSVNLSQLKEALSTFGKISMASMRSKPKKCGCCYIQFESAESCERAISAGVIAINSYILPIHPLLVEDNVTFSISNISSETADSTIHSICMSYGPLEGLVRTKKGVVDALFGVKNNSDLQSILEKLNHTIADDCNWTACLNPRDSASEVMSNNNDNQCDLGMQISNHLADLKKEMSIMEVHVSKKIMQVHADDLQNLHHVILHLEAPVAAERSSRY</sequence>
<comment type="caution">
    <text evidence="4">The sequence shown here is derived from an EMBL/GenBank/DDBJ whole genome shotgun (WGS) entry which is preliminary data.</text>
</comment>
<dbReference type="Gene3D" id="3.30.70.330">
    <property type="match status" value="1"/>
</dbReference>
<feature type="region of interest" description="Disordered" evidence="2">
    <location>
        <begin position="76"/>
        <end position="115"/>
    </location>
</feature>
<evidence type="ECO:0000313" key="4">
    <source>
        <dbReference type="EMBL" id="KAK4558940.1"/>
    </source>
</evidence>
<name>A0AAN7HXI8_QUERU</name>
<dbReference type="SMART" id="SM00360">
    <property type="entry name" value="RRM"/>
    <property type="match status" value="1"/>
</dbReference>
<dbReference type="AlphaFoldDB" id="A0AAN7HXI8"/>
<keyword evidence="5" id="KW-1185">Reference proteome</keyword>
<dbReference type="Pfam" id="PF00076">
    <property type="entry name" value="RRM_1"/>
    <property type="match status" value="1"/>
</dbReference>
<dbReference type="EMBL" id="JAXUIC010000012">
    <property type="protein sequence ID" value="KAK4558940.1"/>
    <property type="molecule type" value="Genomic_DNA"/>
</dbReference>
<reference evidence="4 5" key="1">
    <citation type="journal article" date="2023" name="G3 (Bethesda)">
        <title>A haplotype-resolved chromosome-scale genome for Quercus rubra L. provides insights into the genetics of adaptive traits for red oak species.</title>
        <authorList>
            <person name="Kapoor B."/>
            <person name="Jenkins J."/>
            <person name="Schmutz J."/>
            <person name="Zhebentyayeva T."/>
            <person name="Kuelheim C."/>
            <person name="Coggeshall M."/>
            <person name="Heim C."/>
            <person name="Lasky J.R."/>
            <person name="Leites L."/>
            <person name="Islam-Faridi N."/>
            <person name="Romero-Severson J."/>
            <person name="DeLeo V.L."/>
            <person name="Lucas S.M."/>
            <person name="Lazic D."/>
            <person name="Gailing O."/>
            <person name="Carlson J."/>
            <person name="Staton M."/>
        </authorList>
    </citation>
    <scope>NUCLEOTIDE SEQUENCE [LARGE SCALE GENOMIC DNA]</scope>
    <source>
        <strain evidence="4">Pseudo-F2</strain>
    </source>
</reference>
<accession>A0AAN7HXI8</accession>
<feature type="compositionally biased region" description="Polar residues" evidence="2">
    <location>
        <begin position="99"/>
        <end position="115"/>
    </location>
</feature>
<dbReference type="GO" id="GO:0003723">
    <property type="term" value="F:RNA binding"/>
    <property type="evidence" value="ECO:0007669"/>
    <property type="project" value="UniProtKB-UniRule"/>
</dbReference>
<feature type="domain" description="RRM" evidence="3">
    <location>
        <begin position="151"/>
        <end position="230"/>
    </location>
</feature>
<protein>
    <recommendedName>
        <fullName evidence="3">RRM domain-containing protein</fullName>
    </recommendedName>
</protein>
<keyword evidence="1" id="KW-0694">RNA-binding</keyword>